<dbReference type="CDD" id="cd03801">
    <property type="entry name" value="GT4_PimA-like"/>
    <property type="match status" value="1"/>
</dbReference>
<sequence>MTLRVLHLLKTARGAPFPIRQIAAMTRAGVASAVLVPVRGDNHQPIVDAGAEVFFGRNDIKAVVQPAQFLAARQHLLAAMDVFRPDIILGHFVGSIIFARLALGRRHAVPRVFQVAGPLHLEHWGPRRFEIATAGPSDFWLATCKATRGHYRAAGIDAERLGLGYFGLPDESFAKGPPETLRRLLGPAAAGRQIVGMVAFAYPPRPFLGRPRGLKGHEDLFEAMRLLIAQGTDAHLVVVGGAAEGAEAYYEQLKALGHRLLGDRLTMLGSRQDVAALYPGMDVAVHPSHSENLGAAIESLALGVPTVATSVGGFPDIVRPGETGWLVPPRDPPALARAIAEVLGNPSEARRRAEAGRNLISEEFRADRAAAGVTAFLQAVAARQPVR</sequence>
<dbReference type="SUPFAM" id="SSF53756">
    <property type="entry name" value="UDP-Glycosyltransferase/glycogen phosphorylase"/>
    <property type="match status" value="1"/>
</dbReference>
<dbReference type="PANTHER" id="PTHR12526:SF636">
    <property type="entry name" value="BLL3647 PROTEIN"/>
    <property type="match status" value="1"/>
</dbReference>
<feature type="domain" description="Glycosyl transferase family 1" evidence="1">
    <location>
        <begin position="207"/>
        <end position="358"/>
    </location>
</feature>
<evidence type="ECO:0000259" key="2">
    <source>
        <dbReference type="Pfam" id="PF13579"/>
    </source>
</evidence>
<dbReference type="RefSeq" id="WP_072338626.1">
    <property type="nucleotide sequence ID" value="NZ_FPKU01000001.1"/>
</dbReference>
<accession>A0A1K2HSV0</accession>
<dbReference type="Pfam" id="PF13579">
    <property type="entry name" value="Glyco_trans_4_4"/>
    <property type="match status" value="1"/>
</dbReference>
<dbReference type="EMBL" id="FPKU01000001">
    <property type="protein sequence ID" value="SFZ81048.1"/>
    <property type="molecule type" value="Genomic_DNA"/>
</dbReference>
<reference evidence="3 4" key="1">
    <citation type="submission" date="2016-11" db="EMBL/GenBank/DDBJ databases">
        <authorList>
            <person name="Jaros S."/>
            <person name="Januszkiewicz K."/>
            <person name="Wedrychowicz H."/>
        </authorList>
    </citation>
    <scope>NUCLEOTIDE SEQUENCE [LARGE SCALE GENOMIC DNA]</scope>
    <source>
        <strain evidence="3 4">ATCC 23634</strain>
    </source>
</reference>
<dbReference type="InterPro" id="IPR028098">
    <property type="entry name" value="Glyco_trans_4-like_N"/>
</dbReference>
<dbReference type="Proteomes" id="UP000183447">
    <property type="component" value="Unassembled WGS sequence"/>
</dbReference>
<dbReference type="GO" id="GO:0016757">
    <property type="term" value="F:glycosyltransferase activity"/>
    <property type="evidence" value="ECO:0007669"/>
    <property type="project" value="InterPro"/>
</dbReference>
<dbReference type="PANTHER" id="PTHR12526">
    <property type="entry name" value="GLYCOSYLTRANSFERASE"/>
    <property type="match status" value="1"/>
</dbReference>
<name>A0A1K2HSV0_9HYPH</name>
<evidence type="ECO:0000259" key="1">
    <source>
        <dbReference type="Pfam" id="PF00534"/>
    </source>
</evidence>
<dbReference type="InterPro" id="IPR001296">
    <property type="entry name" value="Glyco_trans_1"/>
</dbReference>
<evidence type="ECO:0000313" key="3">
    <source>
        <dbReference type="EMBL" id="SFZ81048.1"/>
    </source>
</evidence>
<keyword evidence="3" id="KW-0808">Transferase</keyword>
<protein>
    <submittedName>
        <fullName evidence="3">Glycosyl transferases group 1</fullName>
    </submittedName>
</protein>
<dbReference type="Gene3D" id="3.40.50.2000">
    <property type="entry name" value="Glycogen Phosphorylase B"/>
    <property type="match status" value="2"/>
</dbReference>
<keyword evidence="4" id="KW-1185">Reference proteome</keyword>
<gene>
    <name evidence="3" type="ORF">SAMN02983003_0282</name>
</gene>
<dbReference type="AlphaFoldDB" id="A0A1K2HSV0"/>
<dbReference type="STRING" id="665118.SAMN02983003_0282"/>
<evidence type="ECO:0000313" key="4">
    <source>
        <dbReference type="Proteomes" id="UP000183447"/>
    </source>
</evidence>
<dbReference type="Pfam" id="PF00534">
    <property type="entry name" value="Glycos_transf_1"/>
    <property type="match status" value="1"/>
</dbReference>
<organism evidence="3 4">
    <name type="scientific">Devosia enhydra</name>
    <dbReference type="NCBI Taxonomy" id="665118"/>
    <lineage>
        <taxon>Bacteria</taxon>
        <taxon>Pseudomonadati</taxon>
        <taxon>Pseudomonadota</taxon>
        <taxon>Alphaproteobacteria</taxon>
        <taxon>Hyphomicrobiales</taxon>
        <taxon>Devosiaceae</taxon>
        <taxon>Devosia</taxon>
    </lineage>
</organism>
<feature type="domain" description="Glycosyltransferase subfamily 4-like N-terminal" evidence="2">
    <location>
        <begin position="21"/>
        <end position="161"/>
    </location>
</feature>
<proteinExistence type="predicted"/>